<sequence>MMGTFPPNRDDREDDPMVILDDYDDGLSSSSRARTLASSCFQRSNSLGNDFCPHSSRLFPLMEADDELPVQSSSLRKQTAVTCLSALVETPDNECVNNNGNSLGSFIHRFPTIMLPDKSHEDDDDDEWGHFAQHGIEDYRTSNRRVQLPSLRRRPLQRRRSPAKYDRRTW</sequence>
<reference evidence="2" key="1">
    <citation type="submission" date="2021-01" db="EMBL/GenBank/DDBJ databases">
        <authorList>
            <person name="Corre E."/>
            <person name="Pelletier E."/>
            <person name="Niang G."/>
            <person name="Scheremetjew M."/>
            <person name="Finn R."/>
            <person name="Kale V."/>
            <person name="Holt S."/>
            <person name="Cochrane G."/>
            <person name="Meng A."/>
            <person name="Brown T."/>
            <person name="Cohen L."/>
        </authorList>
    </citation>
    <scope>NUCLEOTIDE SEQUENCE</scope>
    <source>
        <strain evidence="2">CCMP127</strain>
    </source>
</reference>
<accession>A0A7S3P353</accession>
<evidence type="ECO:0000256" key="1">
    <source>
        <dbReference type="SAM" id="MobiDB-lite"/>
    </source>
</evidence>
<dbReference type="AlphaFoldDB" id="A0A7S3P353"/>
<gene>
    <name evidence="2" type="ORF">ACOF00016_LOCUS1574</name>
</gene>
<feature type="region of interest" description="Disordered" evidence="1">
    <location>
        <begin position="142"/>
        <end position="170"/>
    </location>
</feature>
<dbReference type="EMBL" id="HBIM01001798">
    <property type="protein sequence ID" value="CAE0403365.1"/>
    <property type="molecule type" value="Transcribed_RNA"/>
</dbReference>
<proteinExistence type="predicted"/>
<feature type="compositionally biased region" description="Basic residues" evidence="1">
    <location>
        <begin position="151"/>
        <end position="162"/>
    </location>
</feature>
<name>A0A7S3P353_9STRA</name>
<organism evidence="2">
    <name type="scientific">Amphora coffeiformis</name>
    <dbReference type="NCBI Taxonomy" id="265554"/>
    <lineage>
        <taxon>Eukaryota</taxon>
        <taxon>Sar</taxon>
        <taxon>Stramenopiles</taxon>
        <taxon>Ochrophyta</taxon>
        <taxon>Bacillariophyta</taxon>
        <taxon>Bacillariophyceae</taxon>
        <taxon>Bacillariophycidae</taxon>
        <taxon>Thalassiophysales</taxon>
        <taxon>Catenulaceae</taxon>
        <taxon>Amphora</taxon>
    </lineage>
</organism>
<protein>
    <submittedName>
        <fullName evidence="2">Uncharacterized protein</fullName>
    </submittedName>
</protein>
<evidence type="ECO:0000313" key="2">
    <source>
        <dbReference type="EMBL" id="CAE0403365.1"/>
    </source>
</evidence>